<keyword evidence="2" id="KW-1185">Reference proteome</keyword>
<dbReference type="EMBL" id="JAUUTY010000005">
    <property type="protein sequence ID" value="KAK1626004.1"/>
    <property type="molecule type" value="Genomic_DNA"/>
</dbReference>
<protein>
    <submittedName>
        <fullName evidence="1">Uncharacterized protein</fullName>
    </submittedName>
</protein>
<evidence type="ECO:0000313" key="1">
    <source>
        <dbReference type="EMBL" id="KAK1626004.1"/>
    </source>
</evidence>
<organism evidence="1 2">
    <name type="scientific">Lolium multiflorum</name>
    <name type="common">Italian ryegrass</name>
    <name type="synonym">Lolium perenne subsp. multiflorum</name>
    <dbReference type="NCBI Taxonomy" id="4521"/>
    <lineage>
        <taxon>Eukaryota</taxon>
        <taxon>Viridiplantae</taxon>
        <taxon>Streptophyta</taxon>
        <taxon>Embryophyta</taxon>
        <taxon>Tracheophyta</taxon>
        <taxon>Spermatophyta</taxon>
        <taxon>Magnoliopsida</taxon>
        <taxon>Liliopsida</taxon>
        <taxon>Poales</taxon>
        <taxon>Poaceae</taxon>
        <taxon>BOP clade</taxon>
        <taxon>Pooideae</taxon>
        <taxon>Poodae</taxon>
        <taxon>Poeae</taxon>
        <taxon>Poeae Chloroplast Group 2 (Poeae type)</taxon>
        <taxon>Loliodinae</taxon>
        <taxon>Loliinae</taxon>
        <taxon>Lolium</taxon>
    </lineage>
</organism>
<gene>
    <name evidence="1" type="ORF">QYE76_000319</name>
</gene>
<accession>A0AAD8RJ54</accession>
<comment type="caution">
    <text evidence="1">The sequence shown here is derived from an EMBL/GenBank/DDBJ whole genome shotgun (WGS) entry which is preliminary data.</text>
</comment>
<name>A0AAD8RJ54_LOLMU</name>
<proteinExistence type="predicted"/>
<dbReference type="Proteomes" id="UP001231189">
    <property type="component" value="Unassembled WGS sequence"/>
</dbReference>
<dbReference type="AlphaFoldDB" id="A0AAD8RJ54"/>
<reference evidence="1" key="1">
    <citation type="submission" date="2023-07" db="EMBL/GenBank/DDBJ databases">
        <title>A chromosome-level genome assembly of Lolium multiflorum.</title>
        <authorList>
            <person name="Chen Y."/>
            <person name="Copetti D."/>
            <person name="Kolliker R."/>
            <person name="Studer B."/>
        </authorList>
    </citation>
    <scope>NUCLEOTIDE SEQUENCE</scope>
    <source>
        <strain evidence="1">02402/16</strain>
        <tissue evidence="1">Leaf</tissue>
    </source>
</reference>
<sequence length="252" mass="28224">MFLLLAGFRVYNFISNSHVVCVCSKAPSMPMARQYNKASSSDYVANGAAHAFKPKDFTPRTYSAVSSKNSESPEEIKAKINRLSQTLANATLVSRLPDRGDKLKKQMHELDEKLTVIESSPKSASSRGARDEVICLDDQKSSRELCLRQPQSRKNKHDTSARRTFKSSLVYQNKGLMFPLHKSNCKKSTDSNLSNMPRDDEAVEVGPKVSCKLSFILALLEIQDPFSLTEQGFDVSLTQKQLQQEHGYPLDM</sequence>
<evidence type="ECO:0000313" key="2">
    <source>
        <dbReference type="Proteomes" id="UP001231189"/>
    </source>
</evidence>